<reference evidence="2 3" key="2">
    <citation type="submission" date="2020-04" db="EMBL/GenBank/DDBJ databases">
        <authorList>
            <person name="Fomenkov A."/>
            <person name="Anton B.P."/>
            <person name="Roberts R.J."/>
        </authorList>
    </citation>
    <scope>NUCLEOTIDE SEQUENCE [LARGE SCALE GENOMIC DNA]</scope>
    <source>
        <strain evidence="2 3">S2</strain>
    </source>
</reference>
<dbReference type="PANTHER" id="PTHR43283:SF3">
    <property type="entry name" value="BETA-LACTAMASE FAMILY PROTEIN (AFU_ORTHOLOGUE AFUA_5G07500)"/>
    <property type="match status" value="1"/>
</dbReference>
<dbReference type="InterPro" id="IPR050789">
    <property type="entry name" value="Diverse_Enzym_Activities"/>
</dbReference>
<dbReference type="Gene3D" id="3.40.710.10">
    <property type="entry name" value="DD-peptidase/beta-lactamase superfamily"/>
    <property type="match status" value="1"/>
</dbReference>
<name>A0A6H1P1S6_PRIMG</name>
<dbReference type="SUPFAM" id="SSF56601">
    <property type="entry name" value="beta-lactamase/transpeptidase-like"/>
    <property type="match status" value="1"/>
</dbReference>
<dbReference type="InterPro" id="IPR012338">
    <property type="entry name" value="Beta-lactam/transpept-like"/>
</dbReference>
<dbReference type="Proteomes" id="UP000501868">
    <property type="component" value="Chromosome"/>
</dbReference>
<dbReference type="EMBL" id="CP051128">
    <property type="protein sequence ID" value="QIZ07540.1"/>
    <property type="molecule type" value="Genomic_DNA"/>
</dbReference>
<dbReference type="InterPro" id="IPR001466">
    <property type="entry name" value="Beta-lactam-related"/>
</dbReference>
<evidence type="ECO:0000259" key="1">
    <source>
        <dbReference type="Pfam" id="PF00144"/>
    </source>
</evidence>
<evidence type="ECO:0000313" key="2">
    <source>
        <dbReference type="EMBL" id="QIZ07540.1"/>
    </source>
</evidence>
<gene>
    <name evidence="2" type="ORF">HFZ78_13030</name>
</gene>
<dbReference type="PANTHER" id="PTHR43283">
    <property type="entry name" value="BETA-LACTAMASE-RELATED"/>
    <property type="match status" value="1"/>
</dbReference>
<feature type="domain" description="Beta-lactamase-related" evidence="1">
    <location>
        <begin position="17"/>
        <end position="374"/>
    </location>
</feature>
<sequence>MKSFQNLSPLLKSFVERGPVGCACSVMHHGEKVFEEYIGYADLETQKPVSTDTIFRIHSMTKIVTCTAAMILYERGLFLLNDPLEEYLPEFKNPHVYRTAKEGEQIITPASNSIRVKDLFTMTSGLSYGWGTTEQESEVRKVEERLNSQADYTEETYIRALSKALSTIPLAFDPGTGWKYGYSHDVLGALIEVVSGKNLGQFLNDEIFQPLSMNNTCFNLPDEKKEFLSSFYIRNEEGSLIKSSDMFPKVKTRFESGGGGLFSTLSDYSQFAHMLASGGEMNGNRIIGRKTIELMSMNHLNLENSVDYNWDRLAGYGYGLGVQVMMNPPLSGSNSPVGEFGWNGMSGTWVTICPKEYLSAVYMQQMLPNFEDSQQPRLRSVIYGAI</sequence>
<accession>A0A6H1P1S6</accession>
<dbReference type="AlphaFoldDB" id="A0A6H1P1S6"/>
<dbReference type="Pfam" id="PF00144">
    <property type="entry name" value="Beta-lactamase"/>
    <property type="match status" value="1"/>
</dbReference>
<evidence type="ECO:0000313" key="3">
    <source>
        <dbReference type="Proteomes" id="UP000501868"/>
    </source>
</evidence>
<proteinExistence type="predicted"/>
<protein>
    <submittedName>
        <fullName evidence="2">Beta-lactamase family protein</fullName>
    </submittedName>
</protein>
<reference evidence="2 3" key="1">
    <citation type="submission" date="2020-04" db="EMBL/GenBank/DDBJ databases">
        <title>Genome-Wide Identification of 5-Methylcytosine Sites in Bacterial Genomes By High-Throughput Sequencing of MspJI Restriction Fragments.</title>
        <authorList>
            <person name="Wu V."/>
        </authorList>
    </citation>
    <scope>NUCLEOTIDE SEQUENCE [LARGE SCALE GENOMIC DNA]</scope>
    <source>
        <strain evidence="2 3">S2</strain>
    </source>
</reference>
<organism evidence="2 3">
    <name type="scientific">Priestia megaterium</name>
    <name type="common">Bacillus megaterium</name>
    <dbReference type="NCBI Taxonomy" id="1404"/>
    <lineage>
        <taxon>Bacteria</taxon>
        <taxon>Bacillati</taxon>
        <taxon>Bacillota</taxon>
        <taxon>Bacilli</taxon>
        <taxon>Bacillales</taxon>
        <taxon>Bacillaceae</taxon>
        <taxon>Priestia</taxon>
    </lineage>
</organism>